<proteinExistence type="predicted"/>
<dbReference type="PANTHER" id="PTHR43422">
    <property type="entry name" value="THIAMINE THIAZOLE SYNTHASE"/>
    <property type="match status" value="1"/>
</dbReference>
<evidence type="ECO:0000313" key="3">
    <source>
        <dbReference type="Proteomes" id="UP000198531"/>
    </source>
</evidence>
<dbReference type="RefSeq" id="WP_089809670.1">
    <property type="nucleotide sequence ID" value="NZ_FOYT01000003.1"/>
</dbReference>
<reference evidence="3" key="1">
    <citation type="submission" date="2016-10" db="EMBL/GenBank/DDBJ databases">
        <authorList>
            <person name="Varghese N."/>
            <person name="Submissions S."/>
        </authorList>
    </citation>
    <scope>NUCLEOTIDE SEQUENCE [LARGE SCALE GENOMIC DNA]</scope>
    <source>
        <strain evidence="3">CGMCC 1.7736</strain>
    </source>
</reference>
<organism evidence="2 3">
    <name type="scientific">Halogeometricum rufum</name>
    <dbReference type="NCBI Taxonomy" id="553469"/>
    <lineage>
        <taxon>Archaea</taxon>
        <taxon>Methanobacteriati</taxon>
        <taxon>Methanobacteriota</taxon>
        <taxon>Stenosarchaea group</taxon>
        <taxon>Halobacteria</taxon>
        <taxon>Halobacteriales</taxon>
        <taxon>Haloferacaceae</taxon>
        <taxon>Halogeometricum</taxon>
    </lineage>
</organism>
<dbReference type="Gene3D" id="3.50.50.60">
    <property type="entry name" value="FAD/NAD(P)-binding domain"/>
    <property type="match status" value="1"/>
</dbReference>
<feature type="domain" description="FAD-binding" evidence="1">
    <location>
        <begin position="21"/>
        <end position="353"/>
    </location>
</feature>
<keyword evidence="3" id="KW-1185">Reference proteome</keyword>
<gene>
    <name evidence="2" type="ORF">SAMN04487947_3329</name>
</gene>
<dbReference type="Pfam" id="PF01494">
    <property type="entry name" value="FAD_binding_3"/>
    <property type="match status" value="1"/>
</dbReference>
<evidence type="ECO:0000313" key="2">
    <source>
        <dbReference type="EMBL" id="SFR66607.1"/>
    </source>
</evidence>
<dbReference type="SUPFAM" id="SSF51905">
    <property type="entry name" value="FAD/NAD(P)-binding domain"/>
    <property type="match status" value="1"/>
</dbReference>
<dbReference type="InterPro" id="IPR036188">
    <property type="entry name" value="FAD/NAD-bd_sf"/>
</dbReference>
<protein>
    <submittedName>
        <fullName evidence="2">Dehydrogenase (Flavoprotein)</fullName>
    </submittedName>
</protein>
<dbReference type="GO" id="GO:0071949">
    <property type="term" value="F:FAD binding"/>
    <property type="evidence" value="ECO:0007669"/>
    <property type="project" value="InterPro"/>
</dbReference>
<dbReference type="PANTHER" id="PTHR43422:SF3">
    <property type="entry name" value="THIAMINE THIAZOLE SYNTHASE"/>
    <property type="match status" value="1"/>
</dbReference>
<dbReference type="EMBL" id="FOYT01000003">
    <property type="protein sequence ID" value="SFR66607.1"/>
    <property type="molecule type" value="Genomic_DNA"/>
</dbReference>
<dbReference type="STRING" id="553469.SAMN04487947_3329"/>
<dbReference type="Proteomes" id="UP000198531">
    <property type="component" value="Unassembled WGS sequence"/>
</dbReference>
<sequence>MTLATVPRYDPRRTVEREGSAVVVGAGMAGLFAARVLADEFRTVTVVERDSLPADATARGGAPQGRHVHILLSAGRATLSDLFPGFGEDVVAAGGLIIDGARDLKHYDEGDFLADGTGRIPIYTASRPVFERIVRRRVADVDGVELRPNCRWTDYLTDGDGVAGVAVAPADGETRTLAADLVVDATGRTSRTPAWLADHGFERPETDEVRVDIAYSTARLERDAGERRMLFVPPSPPRTRGGAAFPIEDDRWQVTLFGLHGDHPPADVDGLTDFAASLPIPHLERLLDARPLASEDVAHYPFPTSLRRHYEDLDEFPDGLLVVGDAVSSFNPIYGQGMTVAALEALTLHHTLAGGRENLAARFFEDATAVVDTAWTLAVGADFAFEETDGPRPRGTGLTNRYLARLIRAAHTDSALRDAFSRVLMMERPPETLFRPGVLWRVFGPTG</sequence>
<dbReference type="PRINTS" id="PR00420">
    <property type="entry name" value="RNGMNOXGNASE"/>
</dbReference>
<dbReference type="InterPro" id="IPR002938">
    <property type="entry name" value="FAD-bd"/>
</dbReference>
<dbReference type="AlphaFoldDB" id="A0A1I6IIJ1"/>
<name>A0A1I6IIJ1_9EURY</name>
<accession>A0A1I6IIJ1</accession>
<evidence type="ECO:0000259" key="1">
    <source>
        <dbReference type="Pfam" id="PF01494"/>
    </source>
</evidence>
<dbReference type="OrthoDB" id="202449at2157"/>